<reference evidence="2" key="2">
    <citation type="journal article" date="2016" name="Sci. Rep.">
        <title>Dictyocaulus viviparus genome, variome and transcriptome elucidate lungworm biology and support future intervention.</title>
        <authorList>
            <person name="McNulty S.N."/>
            <person name="Strube C."/>
            <person name="Rosa B.A."/>
            <person name="Martin J.C."/>
            <person name="Tyagi R."/>
            <person name="Choi Y.J."/>
            <person name="Wang Q."/>
            <person name="Hallsworth Pepin K."/>
            <person name="Zhang X."/>
            <person name="Ozersky P."/>
            <person name="Wilson R.K."/>
            <person name="Sternberg P.W."/>
            <person name="Gasser R.B."/>
            <person name="Mitreva M."/>
        </authorList>
    </citation>
    <scope>NUCLEOTIDE SEQUENCE [LARGE SCALE GENOMIC DNA]</scope>
    <source>
        <strain evidence="2">HannoverDv2000</strain>
    </source>
</reference>
<proteinExistence type="predicted"/>
<dbReference type="AlphaFoldDB" id="A0A0D8XRA4"/>
<dbReference type="GO" id="GO:0008270">
    <property type="term" value="F:zinc ion binding"/>
    <property type="evidence" value="ECO:0007669"/>
    <property type="project" value="UniProtKB-KW"/>
</dbReference>
<dbReference type="GO" id="GO:0003677">
    <property type="term" value="F:DNA binding"/>
    <property type="evidence" value="ECO:0007669"/>
    <property type="project" value="UniProtKB-KW"/>
</dbReference>
<evidence type="ECO:0008006" key="3">
    <source>
        <dbReference type="Google" id="ProtNLM"/>
    </source>
</evidence>
<evidence type="ECO:0000313" key="2">
    <source>
        <dbReference type="Proteomes" id="UP000053766"/>
    </source>
</evidence>
<reference evidence="1 2" key="1">
    <citation type="submission" date="2013-11" db="EMBL/GenBank/DDBJ databases">
        <title>Draft genome of the bovine lungworm Dictyocaulus viviparus.</title>
        <authorList>
            <person name="Mitreva M."/>
        </authorList>
    </citation>
    <scope>NUCLEOTIDE SEQUENCE [LARGE SCALE GENOMIC DNA]</scope>
    <source>
        <strain evidence="1 2">HannoverDv2000</strain>
    </source>
</reference>
<dbReference type="Proteomes" id="UP000053766">
    <property type="component" value="Unassembled WGS sequence"/>
</dbReference>
<dbReference type="EMBL" id="KN716360">
    <property type="protein sequence ID" value="KJH46297.1"/>
    <property type="molecule type" value="Genomic_DNA"/>
</dbReference>
<evidence type="ECO:0000313" key="1">
    <source>
        <dbReference type="EMBL" id="KJH46297.1"/>
    </source>
</evidence>
<sequence length="196" mass="21921">MSEIGYEDIEIDKLEPNGVLVSPFDDDVCCNIPGCRYKSSNISIFSGRFMKLFSIPSNRVDYDKWCVAIRDGLGLPKAFDLCLPENGHICEMHFAEGKCHVRGVMQEPTIFGKFAVEGLNTSLSSLGALCFATCAVNSCFNRETKTICVPFPEANDPLKRRWVSSLLEADESFRYRSGLAVCTRHFLVIFSVLLIE</sequence>
<accession>A0A0D8XRA4</accession>
<keyword evidence="2" id="KW-1185">Reference proteome</keyword>
<dbReference type="OrthoDB" id="5866705at2759"/>
<organism evidence="1 2">
    <name type="scientific">Dictyocaulus viviparus</name>
    <name type="common">Bovine lungworm</name>
    <dbReference type="NCBI Taxonomy" id="29172"/>
    <lineage>
        <taxon>Eukaryota</taxon>
        <taxon>Metazoa</taxon>
        <taxon>Ecdysozoa</taxon>
        <taxon>Nematoda</taxon>
        <taxon>Chromadorea</taxon>
        <taxon>Rhabditida</taxon>
        <taxon>Rhabditina</taxon>
        <taxon>Rhabditomorpha</taxon>
        <taxon>Strongyloidea</taxon>
        <taxon>Metastrongylidae</taxon>
        <taxon>Dictyocaulus</taxon>
    </lineage>
</organism>
<gene>
    <name evidence="1" type="ORF">DICVIV_07640</name>
</gene>
<protein>
    <recommendedName>
        <fullName evidence="3">THAP-type domain-containing protein</fullName>
    </recommendedName>
</protein>
<name>A0A0D8XRA4_DICVI</name>